<comment type="function">
    <text evidence="6">Has immunoglobulin-binding and hemagglutination properties, and can bind to mannose. Essential for virulence. May be involved in LPS biosynthesis or polysaccharide transport.</text>
</comment>
<proteinExistence type="inferred from homology"/>
<reference evidence="9 10" key="1">
    <citation type="submission" date="2024-02" db="EMBL/GenBank/DDBJ databases">
        <title>Genome analysis and characterization of Microbaculum marinisediminis sp. nov., isolated from marine sediment.</title>
        <authorList>
            <person name="Du Z.-J."/>
            <person name="Ye Y.-Q."/>
            <person name="Zhang Z.-R."/>
            <person name="Yuan S.-M."/>
            <person name="Zhang X.-Y."/>
        </authorList>
    </citation>
    <scope>NUCLEOTIDE SEQUENCE [LARGE SCALE GENOMIC DNA]</scope>
    <source>
        <strain evidence="9 10">SDUM1044001</strain>
    </source>
</reference>
<keyword evidence="7" id="KW-0812">Transmembrane</keyword>
<comment type="subcellular location">
    <subcellularLocation>
        <location evidence="1">Membrane</location>
        <topology evidence="1">Single-pass membrane protein</topology>
    </subcellularLocation>
</comment>
<dbReference type="AlphaFoldDB" id="A0AAW9RMM6"/>
<keyword evidence="7" id="KW-1133">Transmembrane helix</keyword>
<comment type="similarity">
    <text evidence="2">Belongs to the BA14k family.</text>
</comment>
<dbReference type="GO" id="GO:0030246">
    <property type="term" value="F:carbohydrate binding"/>
    <property type="evidence" value="ECO:0007669"/>
    <property type="project" value="UniProtKB-KW"/>
</dbReference>
<evidence type="ECO:0000313" key="9">
    <source>
        <dbReference type="EMBL" id="MEJ8571066.1"/>
    </source>
</evidence>
<evidence type="ECO:0000256" key="1">
    <source>
        <dbReference type="ARBA" id="ARBA00004167"/>
    </source>
</evidence>
<evidence type="ECO:0000256" key="6">
    <source>
        <dbReference type="ARBA" id="ARBA00025321"/>
    </source>
</evidence>
<evidence type="ECO:0000256" key="2">
    <source>
        <dbReference type="ARBA" id="ARBA00010270"/>
    </source>
</evidence>
<dbReference type="GO" id="GO:0016020">
    <property type="term" value="C:membrane"/>
    <property type="evidence" value="ECO:0007669"/>
    <property type="project" value="UniProtKB-SubCell"/>
</dbReference>
<keyword evidence="4" id="KW-1003">Cell membrane</keyword>
<feature type="transmembrane region" description="Helical" evidence="7">
    <location>
        <begin position="65"/>
        <end position="85"/>
    </location>
</feature>
<evidence type="ECO:0000256" key="8">
    <source>
        <dbReference type="SAM" id="SignalP"/>
    </source>
</evidence>
<organism evidence="9 10">
    <name type="scientific">Microbaculum marinum</name>
    <dbReference type="NCBI Taxonomy" id="1764581"/>
    <lineage>
        <taxon>Bacteria</taxon>
        <taxon>Pseudomonadati</taxon>
        <taxon>Pseudomonadota</taxon>
        <taxon>Alphaproteobacteria</taxon>
        <taxon>Hyphomicrobiales</taxon>
        <taxon>Tepidamorphaceae</taxon>
        <taxon>Microbaculum</taxon>
    </lineage>
</organism>
<gene>
    <name evidence="9" type="ORF">V3328_06255</name>
</gene>
<dbReference type="Proteomes" id="UP001378188">
    <property type="component" value="Unassembled WGS sequence"/>
</dbReference>
<dbReference type="Pfam" id="PF07886">
    <property type="entry name" value="BA14K"/>
    <property type="match status" value="1"/>
</dbReference>
<dbReference type="EMBL" id="JAZHOF010000002">
    <property type="protein sequence ID" value="MEJ8571066.1"/>
    <property type="molecule type" value="Genomic_DNA"/>
</dbReference>
<evidence type="ECO:0000313" key="10">
    <source>
        <dbReference type="Proteomes" id="UP001378188"/>
    </source>
</evidence>
<keyword evidence="8" id="KW-0732">Signal</keyword>
<accession>A0AAW9RMM6</accession>
<dbReference type="InterPro" id="IPR012413">
    <property type="entry name" value="BA14K"/>
</dbReference>
<keyword evidence="5" id="KW-0430">Lectin</keyword>
<keyword evidence="10" id="KW-1185">Reference proteome</keyword>
<protein>
    <recommendedName>
        <fullName evidence="3">Lectin-like protein BA14k</fullName>
    </recommendedName>
</protein>
<keyword evidence="7" id="KW-0472">Membrane</keyword>
<evidence type="ECO:0000256" key="7">
    <source>
        <dbReference type="SAM" id="Phobius"/>
    </source>
</evidence>
<evidence type="ECO:0000256" key="3">
    <source>
        <dbReference type="ARBA" id="ARBA00020552"/>
    </source>
</evidence>
<feature type="chain" id="PRO_5043847008" description="Lectin-like protein BA14k" evidence="8">
    <location>
        <begin position="27"/>
        <end position="182"/>
    </location>
</feature>
<evidence type="ECO:0000256" key="5">
    <source>
        <dbReference type="ARBA" id="ARBA00022734"/>
    </source>
</evidence>
<comment type="caution">
    <text evidence="9">The sequence shown here is derived from an EMBL/GenBank/DDBJ whole genome shotgun (WGS) entry which is preliminary data.</text>
</comment>
<sequence length="182" mass="18977">MFDIRKLRRSAVLALAAMTVATGLSAVPTGSADAGWRGGYYYGGGYRGYYPGYSGYYGYRNNTGAAVAAGVVGLAAGALIGSALAQPRYYAPAPYAYGTAPYVAPAPAPVYVAPGYVAPTQPYDPSLPVQSGPGYSGTYVATGYAPARGTAEWNAYCASKYRSFDPATGTFLGYDGKRHYCQ</sequence>
<evidence type="ECO:0000256" key="4">
    <source>
        <dbReference type="ARBA" id="ARBA00022475"/>
    </source>
</evidence>
<dbReference type="RefSeq" id="WP_340328754.1">
    <property type="nucleotide sequence ID" value="NZ_JAZHOF010000002.1"/>
</dbReference>
<feature type="signal peptide" evidence="8">
    <location>
        <begin position="1"/>
        <end position="26"/>
    </location>
</feature>
<name>A0AAW9RMM6_9HYPH</name>